<dbReference type="AlphaFoldDB" id="A0A0V0YWW7"/>
<comment type="caution">
    <text evidence="1">The sequence shown here is derived from an EMBL/GenBank/DDBJ whole genome shotgun (WGS) entry which is preliminary data.</text>
</comment>
<reference evidence="1 2" key="1">
    <citation type="submission" date="2015-01" db="EMBL/GenBank/DDBJ databases">
        <title>Evolution of Trichinella species and genotypes.</title>
        <authorList>
            <person name="Korhonen P.K."/>
            <person name="Edoardo P."/>
            <person name="Giuseppe L.R."/>
            <person name="Gasser R.B."/>
        </authorList>
    </citation>
    <scope>NUCLEOTIDE SEQUENCE [LARGE SCALE GENOMIC DNA]</scope>
    <source>
        <strain evidence="1">ISS120</strain>
    </source>
</reference>
<gene>
    <name evidence="1" type="ORF">T03_16216</name>
</gene>
<evidence type="ECO:0000313" key="2">
    <source>
        <dbReference type="Proteomes" id="UP000054653"/>
    </source>
</evidence>
<dbReference type="Proteomes" id="UP000054653">
    <property type="component" value="Unassembled WGS sequence"/>
</dbReference>
<keyword evidence="2" id="KW-1185">Reference proteome</keyword>
<name>A0A0V0YWW7_TRIBR</name>
<accession>A0A0V0YWW7</accession>
<proteinExistence type="predicted"/>
<dbReference type="EMBL" id="JYDI01005460">
    <property type="protein sequence ID" value="KRY04705.1"/>
    <property type="molecule type" value="Genomic_DNA"/>
</dbReference>
<evidence type="ECO:0000313" key="1">
    <source>
        <dbReference type="EMBL" id="KRY04705.1"/>
    </source>
</evidence>
<sequence>MLKLEKTIKFSVYTCLWHSTSLRTEQVKYH</sequence>
<organism evidence="1 2">
    <name type="scientific">Trichinella britovi</name>
    <name type="common">Parasitic roundworm</name>
    <dbReference type="NCBI Taxonomy" id="45882"/>
    <lineage>
        <taxon>Eukaryota</taxon>
        <taxon>Metazoa</taxon>
        <taxon>Ecdysozoa</taxon>
        <taxon>Nematoda</taxon>
        <taxon>Enoplea</taxon>
        <taxon>Dorylaimia</taxon>
        <taxon>Trichinellida</taxon>
        <taxon>Trichinellidae</taxon>
        <taxon>Trichinella</taxon>
    </lineage>
</organism>
<protein>
    <submittedName>
        <fullName evidence="1">Uncharacterized protein</fullName>
    </submittedName>
</protein>